<dbReference type="GO" id="GO:0032259">
    <property type="term" value="P:methylation"/>
    <property type="evidence" value="ECO:0007669"/>
    <property type="project" value="UniProtKB-KW"/>
</dbReference>
<dbReference type="InterPro" id="IPR052190">
    <property type="entry name" value="Euk-Arch_PrmC-MTase"/>
</dbReference>
<evidence type="ECO:0000313" key="6">
    <source>
        <dbReference type="Proteomes" id="UP000007800"/>
    </source>
</evidence>
<reference evidence="5 6" key="1">
    <citation type="submission" date="2008-07" db="EMBL/GenBank/DDBJ databases">
        <authorList>
            <person name="El-Sayed N."/>
            <person name="Caler E."/>
            <person name="Inman J."/>
            <person name="Amedeo P."/>
            <person name="Hass B."/>
            <person name="Wortman J."/>
        </authorList>
    </citation>
    <scope>NUCLEOTIDE SEQUENCE [LARGE SCALE GENOMIC DNA]</scope>
    <source>
        <strain evidence="6">ATCC 50983 / TXsc</strain>
    </source>
</reference>
<dbReference type="InterPro" id="IPR029063">
    <property type="entry name" value="SAM-dependent_MTases_sf"/>
</dbReference>
<dbReference type="GO" id="GO:0008757">
    <property type="term" value="F:S-adenosylmethionine-dependent methyltransferase activity"/>
    <property type="evidence" value="ECO:0007669"/>
    <property type="project" value="TreeGrafter"/>
</dbReference>
<dbReference type="InParanoid" id="C5KDB6"/>
<keyword evidence="6" id="KW-1185">Reference proteome</keyword>
<dbReference type="SUPFAM" id="SSF53335">
    <property type="entry name" value="S-adenosyl-L-methionine-dependent methyltransferases"/>
    <property type="match status" value="1"/>
</dbReference>
<dbReference type="GO" id="GO:0003676">
    <property type="term" value="F:nucleic acid binding"/>
    <property type="evidence" value="ECO:0007669"/>
    <property type="project" value="InterPro"/>
</dbReference>
<keyword evidence="4" id="KW-0949">S-adenosyl-L-methionine</keyword>
<dbReference type="GO" id="GO:0008276">
    <property type="term" value="F:protein methyltransferase activity"/>
    <property type="evidence" value="ECO:0007669"/>
    <property type="project" value="TreeGrafter"/>
</dbReference>
<keyword evidence="3 5" id="KW-0808">Transferase</keyword>
<gene>
    <name evidence="5" type="ORF">Pmar_PMAR008111</name>
</gene>
<organism evidence="6">
    <name type="scientific">Perkinsus marinus (strain ATCC 50983 / TXsc)</name>
    <dbReference type="NCBI Taxonomy" id="423536"/>
    <lineage>
        <taxon>Eukaryota</taxon>
        <taxon>Sar</taxon>
        <taxon>Alveolata</taxon>
        <taxon>Perkinsozoa</taxon>
        <taxon>Perkinsea</taxon>
        <taxon>Perkinsida</taxon>
        <taxon>Perkinsidae</taxon>
        <taxon>Perkinsus</taxon>
    </lineage>
</organism>
<dbReference type="InterPro" id="IPR002052">
    <property type="entry name" value="DNA_methylase_N6_adenine_CS"/>
</dbReference>
<evidence type="ECO:0000256" key="3">
    <source>
        <dbReference type="ARBA" id="ARBA00022679"/>
    </source>
</evidence>
<keyword evidence="2 5" id="KW-0489">Methyltransferase</keyword>
<evidence type="ECO:0000256" key="1">
    <source>
        <dbReference type="ARBA" id="ARBA00006149"/>
    </source>
</evidence>
<dbReference type="EMBL" id="GG672055">
    <property type="protein sequence ID" value="EER17549.1"/>
    <property type="molecule type" value="Genomic_DNA"/>
</dbReference>
<dbReference type="CDD" id="cd02440">
    <property type="entry name" value="AdoMet_MTases"/>
    <property type="match status" value="1"/>
</dbReference>
<sequence length="1025" mass="110783">MLEECAAVDEKPLQGMVDELWGELNKPEGVREFTILPVVNDYLIGGVDETDRGLLCSEGHVAVSMKTLVPLHRYCRGGLMSDDAKMRLPYAAIAALTFPDCSDAWSCLAPACTDADRTQLLLSVTRLSLLAHPKAGGDAWSFRESVLHTMPVERWDIPSEVDLIEAVALKHAFAYYPWSHFGWLIQQLPPREYPQIESFLGRMLRQTPRHSAPGHYTAEYFSLLCGLDGLPLVRRVWSMMVDEHIREHEGAAEACCSVVLWVAKTSSDTNLGSALREKMLSIGHLDEAPARVFRDALETLASLTIEDLPAAKVDCHRDGNTIGEQVLAMLGKNSAELSGPVSSGSWGSLDVRSIAMMDPRRRQATLAGITQEAIDRARWVRGLFLSVVPLHWVYTGQAYSAAGLASLSLSNPEVHRLLSSEHGVFDHPESIPPLGLLGAGDVTHPEKLCPMVCGPDVSVGPGVVESRCFTNRLLHLALSGTRVNGTDRVGEIDTFCGDTGLVLGVGSHLLVVDQTPTGVLSAPAGPPPPIADTGYHTAVLNSQPCCLSGEALERAGLFGRLETDREELTPLLCENVAAAVGEDRAAFRPCNAPYISEDTVHLFPPAPGQEMEALMKLYTGMGRRGGVQTPGYESKGLELMLACDEELYGEVSPGLGPKVLGNDGGLSMEGRITASSASHPESRSGVHSNWRLYTIDATVPSADAVSAALGGDKEPYRLMLCLGPSQRYMLSTMDVAESGLPAVAVGVFEVDLLGRNLPPGNAAEKTVMNVTDLFIMTIVTTGTMSHVERVCLKELLLRSLRSMVSTGKVYSPNSQELFEVGDSDPDSGVAFYPPSDDTYLFLDVLHEEVEKMSDAGSGPGRACILEVGPGSGVLSAYLVRAMESVGVTAHSVAIDVNRRACEATLRTAKVVGVEAKVHVVLGDFNQSPRWLRYRPDIIICNPPYVPSPPEECRSKGIEASWAGGVKGREVIDRMVPVFARLLQHSEESIRPVLYFLLEKQNRPSETSASVVRLVVNLGGFQIGDR</sequence>
<name>C5KDB6_PERM5</name>
<accession>C5KDB6</accession>
<dbReference type="PANTHER" id="PTHR45875">
    <property type="entry name" value="METHYLTRANSFERASE N6AMT1"/>
    <property type="match status" value="1"/>
</dbReference>
<dbReference type="PROSITE" id="PS00092">
    <property type="entry name" value="N6_MTASE"/>
    <property type="match status" value="1"/>
</dbReference>
<dbReference type="Gene3D" id="3.40.50.150">
    <property type="entry name" value="Vaccinia Virus protein VP39"/>
    <property type="match status" value="1"/>
</dbReference>
<protein>
    <submittedName>
        <fullName evidence="5">N6-dna-methyltransferase, putative</fullName>
    </submittedName>
</protein>
<dbReference type="GO" id="GO:0035657">
    <property type="term" value="C:eRF1 methyltransferase complex"/>
    <property type="evidence" value="ECO:0007669"/>
    <property type="project" value="TreeGrafter"/>
</dbReference>
<dbReference type="PANTHER" id="PTHR45875:SF1">
    <property type="entry name" value="METHYLTRANSFERASE N6AMT1"/>
    <property type="match status" value="1"/>
</dbReference>
<dbReference type="Proteomes" id="UP000007800">
    <property type="component" value="Unassembled WGS sequence"/>
</dbReference>
<evidence type="ECO:0000313" key="5">
    <source>
        <dbReference type="EMBL" id="EER17549.1"/>
    </source>
</evidence>
<comment type="similarity">
    <text evidence="1">Belongs to the eukaryotic/archaeal PrmC-related family.</text>
</comment>
<dbReference type="OrthoDB" id="420495at2759"/>
<evidence type="ECO:0000256" key="2">
    <source>
        <dbReference type="ARBA" id="ARBA00022603"/>
    </source>
</evidence>
<dbReference type="GeneID" id="9062887"/>
<dbReference type="RefSeq" id="XP_002785753.1">
    <property type="nucleotide sequence ID" value="XM_002785707.1"/>
</dbReference>
<dbReference type="AlphaFoldDB" id="C5KDB6"/>
<evidence type="ECO:0000256" key="4">
    <source>
        <dbReference type="ARBA" id="ARBA00022691"/>
    </source>
</evidence>
<proteinExistence type="inferred from homology"/>